<dbReference type="eggNOG" id="COG4321">
    <property type="taxonomic scope" value="Bacteria"/>
</dbReference>
<dbReference type="Proteomes" id="UP000053675">
    <property type="component" value="Unassembled WGS sequence"/>
</dbReference>
<dbReference type="OrthoDB" id="5458732at2"/>
<name>A0A084UBG8_9HYPH</name>
<feature type="region of interest" description="Disordered" evidence="1">
    <location>
        <begin position="112"/>
        <end position="133"/>
    </location>
</feature>
<proteinExistence type="predicted"/>
<dbReference type="Gene3D" id="1.10.3990.20">
    <property type="entry name" value="protein bp1543"/>
    <property type="match status" value="1"/>
</dbReference>
<dbReference type="InterPro" id="IPR038268">
    <property type="entry name" value="RHH_sf"/>
</dbReference>
<protein>
    <submittedName>
        <fullName evidence="3">Arylsulfate sulfotransferase-like protein</fullName>
    </submittedName>
</protein>
<evidence type="ECO:0000256" key="1">
    <source>
        <dbReference type="SAM" id="MobiDB-lite"/>
    </source>
</evidence>
<gene>
    <name evidence="3" type="ORF">EL18_01335</name>
</gene>
<keyword evidence="4" id="KW-1185">Reference proteome</keyword>
<feature type="compositionally biased region" description="Polar residues" evidence="1">
    <location>
        <begin position="117"/>
        <end position="126"/>
    </location>
</feature>
<dbReference type="Pfam" id="PF13467">
    <property type="entry name" value="RHH_4"/>
    <property type="match status" value="1"/>
</dbReference>
<dbReference type="RefSeq" id="WP_036480971.1">
    <property type="nucleotide sequence ID" value="NZ_JMQM01000001.1"/>
</dbReference>
<dbReference type="AlphaFoldDB" id="A0A084UBG8"/>
<dbReference type="InterPro" id="IPR027373">
    <property type="entry name" value="RHH_dom"/>
</dbReference>
<feature type="domain" description="Ribbon-helix-helix" evidence="2">
    <location>
        <begin position="16"/>
        <end position="83"/>
    </location>
</feature>
<comment type="caution">
    <text evidence="3">The sequence shown here is derived from an EMBL/GenBank/DDBJ whole genome shotgun (WGS) entry which is preliminary data.</text>
</comment>
<organism evidence="3 4">
    <name type="scientific">Nitratireductor basaltis</name>
    <dbReference type="NCBI Taxonomy" id="472175"/>
    <lineage>
        <taxon>Bacteria</taxon>
        <taxon>Pseudomonadati</taxon>
        <taxon>Pseudomonadota</taxon>
        <taxon>Alphaproteobacteria</taxon>
        <taxon>Hyphomicrobiales</taxon>
        <taxon>Phyllobacteriaceae</taxon>
        <taxon>Nitratireductor</taxon>
    </lineage>
</organism>
<sequence length="133" mass="14795">MCHLFVGADPTLWENETRSLRLSGMATSVRLERFFWTVLLDIAERDHLTVSQLLQRLYAESLDEGHDLDNFASFLRVCCGRYLALQIEGEIPADRNVTIKSLDAKSVLAREQAKSGLKNNRTNSSPAALGASA</sequence>
<accession>A0A084UBG8</accession>
<dbReference type="EMBL" id="JMQM01000001">
    <property type="protein sequence ID" value="KFB10304.1"/>
    <property type="molecule type" value="Genomic_DNA"/>
</dbReference>
<dbReference type="GO" id="GO:0016740">
    <property type="term" value="F:transferase activity"/>
    <property type="evidence" value="ECO:0007669"/>
    <property type="project" value="UniProtKB-KW"/>
</dbReference>
<reference evidence="3 4" key="1">
    <citation type="submission" date="2014-05" db="EMBL/GenBank/DDBJ databases">
        <title>Draft Genome Sequence of Nitratireductor basaltis Strain UMTGB225, A Marine Bacterium Isolated from Green Barrel Tunicate.</title>
        <authorList>
            <person name="Gan H.Y."/>
        </authorList>
    </citation>
    <scope>NUCLEOTIDE SEQUENCE [LARGE SCALE GENOMIC DNA]</scope>
    <source>
        <strain evidence="3 4">UMTGB225</strain>
    </source>
</reference>
<evidence type="ECO:0000313" key="4">
    <source>
        <dbReference type="Proteomes" id="UP000053675"/>
    </source>
</evidence>
<evidence type="ECO:0000313" key="3">
    <source>
        <dbReference type="EMBL" id="KFB10304.1"/>
    </source>
</evidence>
<dbReference type="STRING" id="472175.EL18_01335"/>
<keyword evidence="3" id="KW-0808">Transferase</keyword>
<dbReference type="PATRIC" id="fig|472175.3.peg.1348"/>
<evidence type="ECO:0000259" key="2">
    <source>
        <dbReference type="Pfam" id="PF13467"/>
    </source>
</evidence>